<dbReference type="GO" id="GO:0016746">
    <property type="term" value="F:acyltransferase activity"/>
    <property type="evidence" value="ECO:0007669"/>
    <property type="project" value="UniProtKB-KW"/>
</dbReference>
<dbReference type="PANTHER" id="PTHR23416:SF78">
    <property type="entry name" value="LIPOPOLYSACCHARIDE BIOSYNTHESIS O-ACETYL TRANSFERASE WBBJ-RELATED"/>
    <property type="match status" value="1"/>
</dbReference>
<dbReference type="InterPro" id="IPR011004">
    <property type="entry name" value="Trimer_LpxA-like_sf"/>
</dbReference>
<gene>
    <name evidence="4" type="ORF">PCA10_40200</name>
</gene>
<proteinExistence type="predicted"/>
<dbReference type="EMBL" id="AP013068">
    <property type="protein sequence ID" value="BAN49752.1"/>
    <property type="molecule type" value="Genomic_DNA"/>
</dbReference>
<evidence type="ECO:0000313" key="4">
    <source>
        <dbReference type="EMBL" id="BAN49752.1"/>
    </source>
</evidence>
<dbReference type="OrthoDB" id="9815592at2"/>
<dbReference type="CDD" id="cd04647">
    <property type="entry name" value="LbH_MAT_like"/>
    <property type="match status" value="1"/>
</dbReference>
<dbReference type="PROSITE" id="PS00101">
    <property type="entry name" value="HEXAPEP_TRANSFERASES"/>
    <property type="match status" value="1"/>
</dbReference>
<evidence type="ECO:0000256" key="2">
    <source>
        <dbReference type="ARBA" id="ARBA00022737"/>
    </source>
</evidence>
<keyword evidence="5" id="KW-1185">Reference proteome</keyword>
<dbReference type="InterPro" id="IPR001451">
    <property type="entry name" value="Hexapep"/>
</dbReference>
<dbReference type="RefSeq" id="WP_016493886.1">
    <property type="nucleotide sequence ID" value="NC_021499.1"/>
</dbReference>
<keyword evidence="2" id="KW-0677">Repeat</keyword>
<dbReference type="InterPro" id="IPR018357">
    <property type="entry name" value="Hexapep_transf_CS"/>
</dbReference>
<dbReference type="STRING" id="1245471.PCA10_40200"/>
<protein>
    <recommendedName>
        <fullName evidence="6">Acetyltransferase</fullName>
    </recommendedName>
</protein>
<name>S6AH25_METRE</name>
<dbReference type="AlphaFoldDB" id="S6AH25"/>
<dbReference type="KEGG" id="pre:PCA10_40200"/>
<organism evidence="4 5">
    <name type="scientific">Metapseudomonas resinovorans NBRC 106553</name>
    <dbReference type="NCBI Taxonomy" id="1245471"/>
    <lineage>
        <taxon>Bacteria</taxon>
        <taxon>Pseudomonadati</taxon>
        <taxon>Pseudomonadota</taxon>
        <taxon>Gammaproteobacteria</taxon>
        <taxon>Pseudomonadales</taxon>
        <taxon>Pseudomonadaceae</taxon>
        <taxon>Metapseudomonas</taxon>
    </lineage>
</organism>
<dbReference type="eggNOG" id="COG0110">
    <property type="taxonomic scope" value="Bacteria"/>
</dbReference>
<dbReference type="PATRIC" id="fig|1245471.3.peg.4063"/>
<dbReference type="Gene3D" id="2.160.10.10">
    <property type="entry name" value="Hexapeptide repeat proteins"/>
    <property type="match status" value="1"/>
</dbReference>
<reference evidence="4 5" key="1">
    <citation type="journal article" date="2013" name="Genome Announc.">
        <title>Complete Genome Sequence of the Carbazole Degrader Pseudomonas resinovorans Strain CA10 (NBRC 106553).</title>
        <authorList>
            <person name="Shintani M."/>
            <person name="Hosoyama A."/>
            <person name="Ohji S."/>
            <person name="Tsuchikane K."/>
            <person name="Takarada H."/>
            <person name="Yamazoe A."/>
            <person name="Fujita N."/>
            <person name="Nojiri H."/>
        </authorList>
    </citation>
    <scope>NUCLEOTIDE SEQUENCE [LARGE SCALE GENOMIC DNA]</scope>
    <source>
        <strain evidence="4 5">NBRC 106553</strain>
    </source>
</reference>
<dbReference type="InterPro" id="IPR051159">
    <property type="entry name" value="Hexapeptide_acetyltransf"/>
</dbReference>
<dbReference type="PANTHER" id="PTHR23416">
    <property type="entry name" value="SIALIC ACID SYNTHASE-RELATED"/>
    <property type="match status" value="1"/>
</dbReference>
<dbReference type="Proteomes" id="UP000015503">
    <property type="component" value="Chromosome"/>
</dbReference>
<keyword evidence="1" id="KW-0808">Transferase</keyword>
<evidence type="ECO:0000313" key="5">
    <source>
        <dbReference type="Proteomes" id="UP000015503"/>
    </source>
</evidence>
<accession>S6AH25</accession>
<dbReference type="Pfam" id="PF00132">
    <property type="entry name" value="Hexapep"/>
    <property type="match status" value="1"/>
</dbReference>
<evidence type="ECO:0000256" key="3">
    <source>
        <dbReference type="ARBA" id="ARBA00023315"/>
    </source>
</evidence>
<dbReference type="SUPFAM" id="SSF51161">
    <property type="entry name" value="Trimeric LpxA-like enzymes"/>
    <property type="match status" value="1"/>
</dbReference>
<evidence type="ECO:0000256" key="1">
    <source>
        <dbReference type="ARBA" id="ARBA00022679"/>
    </source>
</evidence>
<sequence length="231" mass="25701">MQDAVILEGARDYEDARGNRIHCPTFLPGVKVMFRGSNNRVVIDPASRVNRLSLEFNCSEGYFELGRNDWDNAFKGLVRIGQGSRVVIGRNVTCTAHCFIDASEMASVTIGEDCMFASGNQLRTDDAHPIFDVHTGKRINIARDILIGNHVWLGYNAKVLGGADIGEGTVIGMDSLVKSRLPNNCIAVGTPARLVRRDIAWERPHLSFDEPYFKPDADSIVRSSYWNETRD</sequence>
<dbReference type="HOGENOM" id="CLU_051638_6_2_6"/>
<evidence type="ECO:0008006" key="6">
    <source>
        <dbReference type="Google" id="ProtNLM"/>
    </source>
</evidence>
<keyword evidence="3" id="KW-0012">Acyltransferase</keyword>